<dbReference type="InterPro" id="IPR038488">
    <property type="entry name" value="Integrase_DNA-bd_sf"/>
</dbReference>
<dbReference type="PROSITE" id="PS51898">
    <property type="entry name" value="TYR_RECOMBINASE"/>
    <property type="match status" value="1"/>
</dbReference>
<dbReference type="GO" id="GO:0015074">
    <property type="term" value="P:DNA integration"/>
    <property type="evidence" value="ECO:0007669"/>
    <property type="project" value="UniProtKB-KW"/>
</dbReference>
<proteinExistence type="inferred from homology"/>
<evidence type="ECO:0000256" key="1">
    <source>
        <dbReference type="ARBA" id="ARBA00008857"/>
    </source>
</evidence>
<dbReference type="InterPro" id="IPR010998">
    <property type="entry name" value="Integrase_recombinase_N"/>
</dbReference>
<dbReference type="EMBL" id="ABXW01000046">
    <property type="protein sequence ID" value="EEB46075.1"/>
    <property type="molecule type" value="Genomic_DNA"/>
</dbReference>
<dbReference type="eggNOG" id="COG0582">
    <property type="taxonomic scope" value="Bacteria"/>
</dbReference>
<comment type="similarity">
    <text evidence="1">Belongs to the 'phage' integrase family.</text>
</comment>
<evidence type="ECO:0000256" key="3">
    <source>
        <dbReference type="ARBA" id="ARBA00023125"/>
    </source>
</evidence>
<dbReference type="Pfam" id="PF00589">
    <property type="entry name" value="Phage_integrase"/>
    <property type="match status" value="1"/>
</dbReference>
<dbReference type="CDD" id="cd00801">
    <property type="entry name" value="INT_P4_C"/>
    <property type="match status" value="1"/>
</dbReference>
<comment type="caution">
    <text evidence="6">The sequence shown here is derived from an EMBL/GenBank/DDBJ whole genome shotgun (WGS) entry which is preliminary data.</text>
</comment>
<dbReference type="GO" id="GO:0003677">
    <property type="term" value="F:DNA binding"/>
    <property type="evidence" value="ECO:0007669"/>
    <property type="project" value="UniProtKB-KW"/>
</dbReference>
<dbReference type="Pfam" id="PF13356">
    <property type="entry name" value="Arm-DNA-bind_3"/>
    <property type="match status" value="1"/>
</dbReference>
<evidence type="ECO:0000313" key="7">
    <source>
        <dbReference type="Proteomes" id="UP000003729"/>
    </source>
</evidence>
<evidence type="ECO:0000256" key="2">
    <source>
        <dbReference type="ARBA" id="ARBA00022908"/>
    </source>
</evidence>
<name>B6XEY7_9GAMM</name>
<reference evidence="6 7" key="1">
    <citation type="submission" date="2008-10" db="EMBL/GenBank/DDBJ databases">
        <title>Draft genome sequence of Providencia alcalifaciens (DSM 30120).</title>
        <authorList>
            <person name="Sudarsanam P."/>
            <person name="Ley R."/>
            <person name="Guruge J."/>
            <person name="Turnbaugh P.J."/>
            <person name="Mahowald M."/>
            <person name="Liep D."/>
            <person name="Gordon J."/>
        </authorList>
    </citation>
    <scope>NUCLEOTIDE SEQUENCE [LARGE SCALE GENOMIC DNA]</scope>
    <source>
        <strain evidence="6 7">DSM 30120</strain>
    </source>
</reference>
<keyword evidence="3" id="KW-0238">DNA-binding</keyword>
<dbReference type="InterPro" id="IPR050808">
    <property type="entry name" value="Phage_Integrase"/>
</dbReference>
<keyword evidence="2" id="KW-0229">DNA integration</keyword>
<dbReference type="InterPro" id="IPR053876">
    <property type="entry name" value="Phage_int_M"/>
</dbReference>
<dbReference type="GO" id="GO:0006310">
    <property type="term" value="P:DNA recombination"/>
    <property type="evidence" value="ECO:0007669"/>
    <property type="project" value="UniProtKB-KW"/>
</dbReference>
<dbReference type="InterPro" id="IPR025166">
    <property type="entry name" value="Integrase_DNA_bind_dom"/>
</dbReference>
<dbReference type="PANTHER" id="PTHR30629:SF2">
    <property type="entry name" value="PROPHAGE INTEGRASE INTS-RELATED"/>
    <property type="match status" value="1"/>
</dbReference>
<dbReference type="Gene3D" id="1.10.150.130">
    <property type="match status" value="1"/>
</dbReference>
<keyword evidence="4" id="KW-0233">DNA recombination</keyword>
<evidence type="ECO:0000259" key="5">
    <source>
        <dbReference type="PROSITE" id="PS51898"/>
    </source>
</evidence>
<protein>
    <submittedName>
        <fullName evidence="6">Site-specific recombinase, phage integrase family</fullName>
    </submittedName>
</protein>
<dbReference type="InterPro" id="IPR013762">
    <property type="entry name" value="Integrase-like_cat_sf"/>
</dbReference>
<dbReference type="SUPFAM" id="SSF56349">
    <property type="entry name" value="DNA breaking-rejoining enzymes"/>
    <property type="match status" value="1"/>
</dbReference>
<dbReference type="Pfam" id="PF22022">
    <property type="entry name" value="Phage_int_M"/>
    <property type="match status" value="1"/>
</dbReference>
<dbReference type="Gene3D" id="3.30.160.390">
    <property type="entry name" value="Integrase, DNA-binding domain"/>
    <property type="match status" value="1"/>
</dbReference>
<reference evidence="6 7" key="2">
    <citation type="submission" date="2008-10" db="EMBL/GenBank/DDBJ databases">
        <authorList>
            <person name="Fulton L."/>
            <person name="Clifton S."/>
            <person name="Fulton B."/>
            <person name="Xu J."/>
            <person name="Minx P."/>
            <person name="Pepin K.H."/>
            <person name="Johnson M."/>
            <person name="Bhonagiri V."/>
            <person name="Nash W.E."/>
            <person name="Mardis E.R."/>
            <person name="Wilson R.K."/>
        </authorList>
    </citation>
    <scope>NUCLEOTIDE SEQUENCE [LARGE SCALE GENOMIC DNA]</scope>
    <source>
        <strain evidence="6 7">DSM 30120</strain>
    </source>
</reference>
<dbReference type="Proteomes" id="UP000003729">
    <property type="component" value="Unassembled WGS sequence"/>
</dbReference>
<evidence type="ECO:0000313" key="6">
    <source>
        <dbReference type="EMBL" id="EEB46075.1"/>
    </source>
</evidence>
<dbReference type="InterPro" id="IPR002104">
    <property type="entry name" value="Integrase_catalytic"/>
</dbReference>
<feature type="domain" description="Tyr recombinase" evidence="5">
    <location>
        <begin position="205"/>
        <end position="390"/>
    </location>
</feature>
<accession>B6XEY7</accession>
<dbReference type="PANTHER" id="PTHR30629">
    <property type="entry name" value="PROPHAGE INTEGRASE"/>
    <property type="match status" value="1"/>
</dbReference>
<sequence>MQRNTDVLTDKKLKSLKPENKLYKVTDRDGLYVAVSKTGTISFRYDYRFNGRRETITFGRYSDDGITLAEAREMLIEAKKMLNAGVSPASQKRDGIDSRRSGTVLQDYTVKYLEDTRFANSTRAMKEAIVRKEIYPTLGKLQLEEITTQKVRALCEKIKDRGARATALQVREIIGSVFNYVIDRGYEIKNPVDSIKASSIATFEARERSLSPKEIGIFFNELENYSCYPTLKLGVKFVLFTLVRKSEFIKAKWDEINFETKEWTIPKERMKKRRAHVIYLSDQAMDILIGLKTCAMGSEYLIPGRHDINKHLSNAALNNVITGVVKKINKKGIEFEHVTVHDMRRTASTLLHEAGFNSDWIEKCLAHEQKGVRAVYNKAEYAEQRRDLLQQWANMIDEWTGKEKGKI</sequence>
<dbReference type="AlphaFoldDB" id="B6XEY7"/>
<evidence type="ECO:0000256" key="4">
    <source>
        <dbReference type="ARBA" id="ARBA00023172"/>
    </source>
</evidence>
<gene>
    <name evidence="6" type="ORF">PROVALCAL_01918</name>
</gene>
<organism evidence="6 7">
    <name type="scientific">Providencia alcalifaciens DSM 30120</name>
    <dbReference type="NCBI Taxonomy" id="520999"/>
    <lineage>
        <taxon>Bacteria</taxon>
        <taxon>Pseudomonadati</taxon>
        <taxon>Pseudomonadota</taxon>
        <taxon>Gammaproteobacteria</taxon>
        <taxon>Enterobacterales</taxon>
        <taxon>Morganellaceae</taxon>
        <taxon>Providencia</taxon>
    </lineage>
</organism>
<dbReference type="Gene3D" id="1.10.443.10">
    <property type="entry name" value="Intergrase catalytic core"/>
    <property type="match status" value="1"/>
</dbReference>
<dbReference type="InterPro" id="IPR011010">
    <property type="entry name" value="DNA_brk_join_enz"/>
</dbReference>